<accession>F7XKJ4</accession>
<dbReference type="Proteomes" id="UP000006622">
    <property type="component" value="Chromosome"/>
</dbReference>
<dbReference type="KEGG" id="mzh:Mzhil_0731"/>
<dbReference type="RefSeq" id="WP_013898036.1">
    <property type="nucleotide sequence ID" value="NC_015676.1"/>
</dbReference>
<sequence>MKFDTAEEANVNQFEVLEHVDRGAIYDTHVSKGESFKLIKEKGGDKE</sequence>
<dbReference type="AlphaFoldDB" id="F7XKJ4"/>
<dbReference type="GeneID" id="43327272"/>
<reference evidence="1 2" key="1">
    <citation type="submission" date="2010-07" db="EMBL/GenBank/DDBJ databases">
        <title>The complete genome of Methanosalsum zhilinae DSM 4017.</title>
        <authorList>
            <consortium name="US DOE Joint Genome Institute (JGI-PGF)"/>
            <person name="Lucas S."/>
            <person name="Copeland A."/>
            <person name="Lapidus A."/>
            <person name="Glavina del Rio T."/>
            <person name="Dalin E."/>
            <person name="Tice H."/>
            <person name="Bruce D."/>
            <person name="Goodwin L."/>
            <person name="Pitluck S."/>
            <person name="Kyrpides N."/>
            <person name="Mavromatis K."/>
            <person name="Ovchinnikova G."/>
            <person name="Daligault H."/>
            <person name="Detter J.C."/>
            <person name="Han C."/>
            <person name="Tapia R."/>
            <person name="Larimer F."/>
            <person name="Land M."/>
            <person name="Hauser L."/>
            <person name="Markowitz V."/>
            <person name="Cheng J.-F."/>
            <person name="Hugenholtz P."/>
            <person name="Woyke T."/>
            <person name="Wu D."/>
            <person name="Spring S."/>
            <person name="Schueler E."/>
            <person name="Brambilla E."/>
            <person name="Klenk H.-P."/>
            <person name="Eisen J.A."/>
        </authorList>
    </citation>
    <scope>NUCLEOTIDE SEQUENCE [LARGE SCALE GENOMIC DNA]</scope>
    <source>
        <strain evidence="2">DSM 4017 / NBRC 107636 / OCM 62 / WeN5</strain>
    </source>
</reference>
<dbReference type="EMBL" id="CP002101">
    <property type="protein sequence ID" value="AEH60597.1"/>
    <property type="molecule type" value="Genomic_DNA"/>
</dbReference>
<evidence type="ECO:0000313" key="2">
    <source>
        <dbReference type="Proteomes" id="UP000006622"/>
    </source>
</evidence>
<keyword evidence="2" id="KW-1185">Reference proteome</keyword>
<name>F7XKJ4_METZD</name>
<evidence type="ECO:0000313" key="1">
    <source>
        <dbReference type="EMBL" id="AEH60597.1"/>
    </source>
</evidence>
<protein>
    <submittedName>
        <fullName evidence="1">Uncharacterized protein</fullName>
    </submittedName>
</protein>
<proteinExistence type="predicted"/>
<dbReference type="HOGENOM" id="CLU_3163205_0_0_2"/>
<gene>
    <name evidence="1" type="ordered locus">Mzhil_0731</name>
</gene>
<organism evidence="1 2">
    <name type="scientific">Methanosalsum zhilinae (strain DSM 4017 / NBRC 107636 / OCM 62 / WeN5)</name>
    <name type="common">Methanohalophilus zhilinae</name>
    <dbReference type="NCBI Taxonomy" id="679901"/>
    <lineage>
        <taxon>Archaea</taxon>
        <taxon>Methanobacteriati</taxon>
        <taxon>Methanobacteriota</taxon>
        <taxon>Stenosarchaea group</taxon>
        <taxon>Methanomicrobia</taxon>
        <taxon>Methanosarcinales</taxon>
        <taxon>Methanosarcinaceae</taxon>
        <taxon>Methanosalsum</taxon>
    </lineage>
</organism>